<reference evidence="2" key="1">
    <citation type="journal article" date="2022" name="bioRxiv">
        <title>Sequencing and chromosome-scale assembly of the giantPleurodeles waltlgenome.</title>
        <authorList>
            <person name="Brown T."/>
            <person name="Elewa A."/>
            <person name="Iarovenko S."/>
            <person name="Subramanian E."/>
            <person name="Araus A.J."/>
            <person name="Petzold A."/>
            <person name="Susuki M."/>
            <person name="Suzuki K.-i.T."/>
            <person name="Hayashi T."/>
            <person name="Toyoda A."/>
            <person name="Oliveira C."/>
            <person name="Osipova E."/>
            <person name="Leigh N.D."/>
            <person name="Simon A."/>
            <person name="Yun M.H."/>
        </authorList>
    </citation>
    <scope>NUCLEOTIDE SEQUENCE</scope>
    <source>
        <strain evidence="2">20211129_DDA</strain>
        <tissue evidence="2">Liver</tissue>
    </source>
</reference>
<evidence type="ECO:0000256" key="1">
    <source>
        <dbReference type="SAM" id="MobiDB-lite"/>
    </source>
</evidence>
<protein>
    <submittedName>
        <fullName evidence="2">Uncharacterized protein</fullName>
    </submittedName>
</protein>
<dbReference type="Proteomes" id="UP001066276">
    <property type="component" value="Chromosome 11"/>
</dbReference>
<keyword evidence="3" id="KW-1185">Reference proteome</keyword>
<dbReference type="AlphaFoldDB" id="A0AAV7LJW8"/>
<accession>A0AAV7LJW8</accession>
<comment type="caution">
    <text evidence="2">The sequence shown here is derived from an EMBL/GenBank/DDBJ whole genome shotgun (WGS) entry which is preliminary data.</text>
</comment>
<sequence length="189" mass="20844">MGRNGEKEHCVLKSCPCGDPPRQLSTRGIVEREEGERGEQGNRAAVGFRGKGPYTQFRPSPLGSPPAHSPRSVMSWLFPGWTEGRLSAPPSLLQHLREARLPSLSRPLLAPAHSVSTFIAVMILFAASVSREVYHCALEEVPLFMGLQDFCQTFPLYRGRTEDSDDGENDEAVAVGQFKVKPLNLNFPL</sequence>
<proteinExistence type="predicted"/>
<gene>
    <name evidence="2" type="ORF">NDU88_005035</name>
</gene>
<dbReference type="EMBL" id="JANPWB010000015">
    <property type="protein sequence ID" value="KAJ1091921.1"/>
    <property type="molecule type" value="Genomic_DNA"/>
</dbReference>
<evidence type="ECO:0000313" key="2">
    <source>
        <dbReference type="EMBL" id="KAJ1091921.1"/>
    </source>
</evidence>
<evidence type="ECO:0000313" key="3">
    <source>
        <dbReference type="Proteomes" id="UP001066276"/>
    </source>
</evidence>
<name>A0AAV7LJW8_PLEWA</name>
<feature type="region of interest" description="Disordered" evidence="1">
    <location>
        <begin position="28"/>
        <end position="69"/>
    </location>
</feature>
<feature type="compositionally biased region" description="Basic and acidic residues" evidence="1">
    <location>
        <begin position="29"/>
        <end position="40"/>
    </location>
</feature>
<organism evidence="2 3">
    <name type="scientific">Pleurodeles waltl</name>
    <name type="common">Iberian ribbed newt</name>
    <dbReference type="NCBI Taxonomy" id="8319"/>
    <lineage>
        <taxon>Eukaryota</taxon>
        <taxon>Metazoa</taxon>
        <taxon>Chordata</taxon>
        <taxon>Craniata</taxon>
        <taxon>Vertebrata</taxon>
        <taxon>Euteleostomi</taxon>
        <taxon>Amphibia</taxon>
        <taxon>Batrachia</taxon>
        <taxon>Caudata</taxon>
        <taxon>Salamandroidea</taxon>
        <taxon>Salamandridae</taxon>
        <taxon>Pleurodelinae</taxon>
        <taxon>Pleurodeles</taxon>
    </lineage>
</organism>